<dbReference type="EMBL" id="SPUK01000003">
    <property type="protein sequence ID" value="TQV98437.1"/>
    <property type="molecule type" value="Genomic_DNA"/>
</dbReference>
<organism evidence="2 3">
    <name type="scientific">Cordyceps javanica</name>
    <dbReference type="NCBI Taxonomy" id="43265"/>
    <lineage>
        <taxon>Eukaryota</taxon>
        <taxon>Fungi</taxon>
        <taxon>Dikarya</taxon>
        <taxon>Ascomycota</taxon>
        <taxon>Pezizomycotina</taxon>
        <taxon>Sordariomycetes</taxon>
        <taxon>Hypocreomycetidae</taxon>
        <taxon>Hypocreales</taxon>
        <taxon>Cordycipitaceae</taxon>
        <taxon>Cordyceps</taxon>
    </lineage>
</organism>
<dbReference type="Proteomes" id="UP000315783">
    <property type="component" value="Unassembled WGS sequence"/>
</dbReference>
<evidence type="ECO:0000256" key="1">
    <source>
        <dbReference type="SAM" id="MobiDB-lite"/>
    </source>
</evidence>
<sequence>MEMDELPHQQTLVIGNSVPAVPEQVSLLQAVKSIRDKLFAPLYHRRPMRFPGSAVETLSEDNDLADGVAHGNGDGAPVRRLVSVSDDSSEVQGLNEAYRAQNNPASRIHVVLNSFQQLSFQESAGSQLGQRSAMERTMAEGEARCSGRRPASPDWNVVLGEPEPFFVPDNSYYCSKCLRRVPEASRRYNAKHAPDTGKEYSVKVHHISGNRCCRIRNGIGSVRDLPNRSGWIPVSAVPDLDALKSRFLEVHPDYAATLYPVLPSDARNLWRSDPNNESNRANWDLPWPPYTGNLPLAPGQMGGSGESRCSLPRSSLPAASAKRKGCRKRKDDRDGSYCYETDTDEDEDMSADDVDSIPRRKKRRRLGDDAAYHPRDDESNSDDEIAGGAPERLRGPRRRRCGRRLEV</sequence>
<name>A0A545V9P3_9HYPO</name>
<dbReference type="AlphaFoldDB" id="A0A545V9P3"/>
<gene>
    <name evidence="2" type="ORF">IF1G_02517</name>
</gene>
<dbReference type="STRING" id="43265.A0A545V9P3"/>
<feature type="compositionally biased region" description="Basic and acidic residues" evidence="1">
    <location>
        <begin position="366"/>
        <end position="378"/>
    </location>
</feature>
<evidence type="ECO:0000313" key="2">
    <source>
        <dbReference type="EMBL" id="TQV98437.1"/>
    </source>
</evidence>
<proteinExistence type="predicted"/>
<accession>A0A545V9P3</accession>
<reference evidence="2 3" key="1">
    <citation type="journal article" date="2019" name="Appl. Microbiol. Biotechnol.">
        <title>Genome sequence of Isaria javanica and comparative genome analysis insights into family S53 peptidase evolution in fungal entomopathogens.</title>
        <authorList>
            <person name="Lin R."/>
            <person name="Zhang X."/>
            <person name="Xin B."/>
            <person name="Zou M."/>
            <person name="Gao Y."/>
            <person name="Qin F."/>
            <person name="Hu Q."/>
            <person name="Xie B."/>
            <person name="Cheng X."/>
        </authorList>
    </citation>
    <scope>NUCLEOTIDE SEQUENCE [LARGE SCALE GENOMIC DNA]</scope>
    <source>
        <strain evidence="2 3">IJ1G</strain>
    </source>
</reference>
<protein>
    <submittedName>
        <fullName evidence="2">Uncharacterized protein</fullName>
    </submittedName>
</protein>
<comment type="caution">
    <text evidence="2">The sequence shown here is derived from an EMBL/GenBank/DDBJ whole genome shotgun (WGS) entry which is preliminary data.</text>
</comment>
<evidence type="ECO:0000313" key="3">
    <source>
        <dbReference type="Proteomes" id="UP000315783"/>
    </source>
</evidence>
<feature type="compositionally biased region" description="Acidic residues" evidence="1">
    <location>
        <begin position="341"/>
        <end position="355"/>
    </location>
</feature>
<feature type="compositionally biased region" description="Basic residues" evidence="1">
    <location>
        <begin position="395"/>
        <end position="407"/>
    </location>
</feature>
<feature type="region of interest" description="Disordered" evidence="1">
    <location>
        <begin position="294"/>
        <end position="407"/>
    </location>
</feature>
<keyword evidence="3" id="KW-1185">Reference proteome</keyword>
<feature type="compositionally biased region" description="Low complexity" evidence="1">
    <location>
        <begin position="310"/>
        <end position="320"/>
    </location>
</feature>